<keyword evidence="8" id="KW-1185">Reference proteome</keyword>
<feature type="region of interest" description="Disordered" evidence="4">
    <location>
        <begin position="748"/>
        <end position="767"/>
    </location>
</feature>
<dbReference type="InterPro" id="IPR035396">
    <property type="entry name" value="Bac_rhamnosid6H"/>
</dbReference>
<name>A0A2M9HB86_9BIFI</name>
<gene>
    <name evidence="7" type="ORF">CS006_02715</name>
</gene>
<sequence length="1213" mass="130755">MEEPRAVGTTAIFSRSDAQNVVYQGSWVSSAKQTSVTVPGLATVLADNELYYWQVEVSYQNGASETSAPTPFVTAVGSGFASTNLTWTQKASVANLTRAKIAKEQGVEKAILSITATDTEAARRHVYNAYVNGTEIGVGPTRRAGNVVYYNSFDITSRLTAANNIIGLYSYSQAKNSGILMQLTYFYANGQKKVVYNSARDAARTQITPMDGVIYGSSNQSIGTSYYRELAQNLDITKFDFAWNTVNDFNTKPWSTPRKLSLTSGYKLAPSIVDNTIRRLKKPSSVTKNSDGSYTVAFDKEIIGDIRLTASTSAKRGIRITEGEQLAGGKAKYRMNTGNVYDEIWQFQGSNITFTGYSLRGFRYVTIYNYPGTLTASKISGVETLLPYDTSVSSFSSNDTMLNKVYALSKYSHTATTLDTVSDSITRERRPYEGDNLVYQSLSYGVSEDYLPVRNTWNWCLKNPSQYTEYRLMSIIGIYQDYLHTGDANYAATQYNTLKTMLATVRYSSSIGLVSRAGSTVDLVDWPRTELPNYNLNKVQYKTVINAVAAEAYKNMAELAKVTGHTADAANYANIGKTITNTLISKCYSKRTNTFYDGLASNGQIVTHHVVQNDYFALAYGIYSNQSMADAVAETIEKEGRQSSGSIYSAYFLYEGLVRSGHTDLAIRLLARTDSSDKRTYAAVLNKLGATIAPEAWDEASKSNMTYSHVWGAGGGAALIDGVAGAVPTSAGFDAYTVRVNNATLTSTNESVPTPRGSVTTSAKRSGRTMTVNVSAPYGGKTVLHVDGVTKLAQVQLDGRTVETPTIGNDGLKITVDGGAHAVTVVNPVAVNSTLADGSTVAPVYVGEKSSWVGRNTGLKSVALALDSSNLGGDVQTSVFSRSGSWSKYVAAGSAAATKDKSAITGVRFRLTGAAEKRYSIRYRVLDSTRGWTGWTKDGERSGVDASGAVLRAIQVTIVAKDTALPSDGRTVFITVADAANTGGKTLKGATYYFANSLKGGKADSVIVYGKPSDVTLVGDWDGDGKDTLAVRRGNTYYVKDSISGGKADKTIAYGRANDMVLVGDWDGDGKDTFAVRRGNVYYFKNSISGGQADRVIGYGKASDTVLVGDWDGDGKDTLAVRRGNTYYVKDSISGGEADTVVAYGRANDTVLVGDWDGDSSDTFAVRRGNTYFFKNTITSGVADVTIAYGRANDRVLIGDWNADGSDTLAVRR</sequence>
<evidence type="ECO:0000256" key="2">
    <source>
        <dbReference type="ARBA" id="ARBA00012652"/>
    </source>
</evidence>
<dbReference type="InterPro" id="IPR035398">
    <property type="entry name" value="Bac_rhamnosid_C"/>
</dbReference>
<accession>A0A2M9HB86</accession>
<dbReference type="OrthoDB" id="287365at2"/>
<protein>
    <recommendedName>
        <fullName evidence="2">alpha-L-rhamnosidase</fullName>
        <ecNumber evidence="2">3.2.1.40</ecNumber>
    </recommendedName>
</protein>
<dbReference type="InterPro" id="IPR008928">
    <property type="entry name" value="6-hairpin_glycosidase_sf"/>
</dbReference>
<evidence type="ECO:0000259" key="5">
    <source>
        <dbReference type="Pfam" id="PF17389"/>
    </source>
</evidence>
<dbReference type="InterPro" id="IPR028994">
    <property type="entry name" value="Integrin_alpha_N"/>
</dbReference>
<dbReference type="InterPro" id="IPR016007">
    <property type="entry name" value="Alpha_rhamnosid"/>
</dbReference>
<dbReference type="RefSeq" id="WP_100510216.1">
    <property type="nucleotide sequence ID" value="NZ_PEBI01000001.1"/>
</dbReference>
<dbReference type="Pfam" id="PF17389">
    <property type="entry name" value="Bac_rhamnosid6H"/>
    <property type="match status" value="1"/>
</dbReference>
<feature type="domain" description="Alpha-L-rhamnosidase C-terminal" evidence="6">
    <location>
        <begin position="728"/>
        <end position="791"/>
    </location>
</feature>
<dbReference type="PANTHER" id="PTHR33307:SF6">
    <property type="entry name" value="ALPHA-RHAMNOSIDASE (EUROFUNG)-RELATED"/>
    <property type="match status" value="1"/>
</dbReference>
<evidence type="ECO:0000313" key="8">
    <source>
        <dbReference type="Proteomes" id="UP000229095"/>
    </source>
</evidence>
<dbReference type="AlphaFoldDB" id="A0A2M9HB86"/>
<dbReference type="EC" id="3.2.1.40" evidence="2"/>
<evidence type="ECO:0000313" key="7">
    <source>
        <dbReference type="EMBL" id="PJM74074.1"/>
    </source>
</evidence>
<dbReference type="SUPFAM" id="SSF69318">
    <property type="entry name" value="Integrin alpha N-terminal domain"/>
    <property type="match status" value="1"/>
</dbReference>
<organism evidence="7 8">
    <name type="scientific">Bifidobacterium primatium</name>
    <dbReference type="NCBI Taxonomy" id="2045438"/>
    <lineage>
        <taxon>Bacteria</taxon>
        <taxon>Bacillati</taxon>
        <taxon>Actinomycetota</taxon>
        <taxon>Actinomycetes</taxon>
        <taxon>Bifidobacteriales</taxon>
        <taxon>Bifidobacteriaceae</taxon>
        <taxon>Bifidobacterium</taxon>
    </lineage>
</organism>
<dbReference type="EMBL" id="PEBI01000001">
    <property type="protein sequence ID" value="PJM74074.1"/>
    <property type="molecule type" value="Genomic_DNA"/>
</dbReference>
<reference evidence="7 8" key="1">
    <citation type="submission" date="2017-10" db="EMBL/GenBank/DDBJ databases">
        <title>Draft genome sequences of strains TRE 1, TRE 9, TRE H and TRI 7, isolated from tamarins, belonging to four potential novel Bifidobacterium species.</title>
        <authorList>
            <person name="Mattarelli P."/>
            <person name="Modesto M."/>
            <person name="Puglisi E."/>
            <person name="Morelli L."/>
            <person name="Spezio C."/>
            <person name="Bonetti A."/>
            <person name="Sandri C."/>
        </authorList>
    </citation>
    <scope>NUCLEOTIDE SEQUENCE [LARGE SCALE GENOMIC DNA]</scope>
    <source>
        <strain evidence="8">TRE1</strain>
    </source>
</reference>
<evidence type="ECO:0000259" key="6">
    <source>
        <dbReference type="Pfam" id="PF17390"/>
    </source>
</evidence>
<dbReference type="Gene3D" id="2.60.120.260">
    <property type="entry name" value="Galactose-binding domain-like"/>
    <property type="match status" value="2"/>
</dbReference>
<evidence type="ECO:0000256" key="1">
    <source>
        <dbReference type="ARBA" id="ARBA00001445"/>
    </source>
</evidence>
<dbReference type="InterPro" id="IPR012341">
    <property type="entry name" value="6hp_glycosidase-like_sf"/>
</dbReference>
<dbReference type="GO" id="GO:0030596">
    <property type="term" value="F:alpha-L-rhamnosidase activity"/>
    <property type="evidence" value="ECO:0007669"/>
    <property type="project" value="UniProtKB-EC"/>
</dbReference>
<dbReference type="Proteomes" id="UP000229095">
    <property type="component" value="Unassembled WGS sequence"/>
</dbReference>
<comment type="caution">
    <text evidence="7">The sequence shown here is derived from an EMBL/GenBank/DDBJ whole genome shotgun (WGS) entry which is preliminary data.</text>
</comment>
<dbReference type="Pfam" id="PF17390">
    <property type="entry name" value="Bac_rhamnosid_C"/>
    <property type="match status" value="1"/>
</dbReference>
<dbReference type="Gene3D" id="1.50.10.10">
    <property type="match status" value="1"/>
</dbReference>
<dbReference type="GO" id="GO:0005975">
    <property type="term" value="P:carbohydrate metabolic process"/>
    <property type="evidence" value="ECO:0007669"/>
    <property type="project" value="InterPro"/>
</dbReference>
<evidence type="ECO:0000256" key="4">
    <source>
        <dbReference type="SAM" id="MobiDB-lite"/>
    </source>
</evidence>
<comment type="catalytic activity">
    <reaction evidence="1">
        <text>Hydrolysis of terminal non-reducing alpha-L-rhamnose residues in alpha-L-rhamnosides.</text>
        <dbReference type="EC" id="3.2.1.40"/>
    </reaction>
</comment>
<proteinExistence type="predicted"/>
<feature type="domain" description="Alpha-L-rhamnosidase six-hairpin glycosidase" evidence="5">
    <location>
        <begin position="392"/>
        <end position="711"/>
    </location>
</feature>
<keyword evidence="3" id="KW-0378">Hydrolase</keyword>
<dbReference type="SUPFAM" id="SSF48208">
    <property type="entry name" value="Six-hairpin glycosidases"/>
    <property type="match status" value="1"/>
</dbReference>
<evidence type="ECO:0000256" key="3">
    <source>
        <dbReference type="ARBA" id="ARBA00022801"/>
    </source>
</evidence>
<dbReference type="PANTHER" id="PTHR33307">
    <property type="entry name" value="ALPHA-RHAMNOSIDASE (EUROFUNG)"/>
    <property type="match status" value="1"/>
</dbReference>
<dbReference type="Gene3D" id="2.60.420.10">
    <property type="entry name" value="Maltose phosphorylase, domain 3"/>
    <property type="match status" value="1"/>
</dbReference>